<dbReference type="RefSeq" id="XP_030969053.1">
    <property type="nucleotide sequence ID" value="XM_031113193.1"/>
</dbReference>
<dbReference type="GeneID" id="115989500"/>
<dbReference type="AlphaFoldDB" id="A0A7N2LSS4"/>
<proteinExistence type="predicted"/>
<dbReference type="EMBL" id="LRBV02000005">
    <property type="status" value="NOT_ANNOTATED_CDS"/>
    <property type="molecule type" value="Genomic_DNA"/>
</dbReference>
<keyword evidence="3" id="KW-1185">Reference proteome</keyword>
<organism evidence="2 3">
    <name type="scientific">Quercus lobata</name>
    <name type="common">Valley oak</name>
    <dbReference type="NCBI Taxonomy" id="97700"/>
    <lineage>
        <taxon>Eukaryota</taxon>
        <taxon>Viridiplantae</taxon>
        <taxon>Streptophyta</taxon>
        <taxon>Embryophyta</taxon>
        <taxon>Tracheophyta</taxon>
        <taxon>Spermatophyta</taxon>
        <taxon>Magnoliopsida</taxon>
        <taxon>eudicotyledons</taxon>
        <taxon>Gunneridae</taxon>
        <taxon>Pentapetalae</taxon>
        <taxon>rosids</taxon>
        <taxon>fabids</taxon>
        <taxon>Fagales</taxon>
        <taxon>Fagaceae</taxon>
        <taxon>Quercus</taxon>
    </lineage>
</organism>
<evidence type="ECO:0008006" key="4">
    <source>
        <dbReference type="Google" id="ProtNLM"/>
    </source>
</evidence>
<dbReference type="InParanoid" id="A0A7N2LSS4"/>
<dbReference type="Proteomes" id="UP000594261">
    <property type="component" value="Chromosome 5"/>
</dbReference>
<dbReference type="EnsemblPlants" id="QL05p082128:mrna">
    <property type="protein sequence ID" value="QL05p082128:mrna"/>
    <property type="gene ID" value="QL05p082128"/>
</dbReference>
<gene>
    <name evidence="2" type="primary">LOC115989500</name>
</gene>
<feature type="compositionally biased region" description="Low complexity" evidence="1">
    <location>
        <begin position="1"/>
        <end position="24"/>
    </location>
</feature>
<accession>A0A7N2LSS4</accession>
<dbReference type="SUPFAM" id="SSF54236">
    <property type="entry name" value="Ubiquitin-like"/>
    <property type="match status" value="1"/>
</dbReference>
<reference evidence="2 3" key="1">
    <citation type="journal article" date="2016" name="G3 (Bethesda)">
        <title>First Draft Assembly and Annotation of the Genome of a California Endemic Oak Quercus lobata Nee (Fagaceae).</title>
        <authorList>
            <person name="Sork V.L."/>
            <person name="Fitz-Gibbon S.T."/>
            <person name="Puiu D."/>
            <person name="Crepeau M."/>
            <person name="Gugger P.F."/>
            <person name="Sherman R."/>
            <person name="Stevens K."/>
            <person name="Langley C.H."/>
            <person name="Pellegrini M."/>
            <person name="Salzberg S.L."/>
        </authorList>
    </citation>
    <scope>NUCLEOTIDE SEQUENCE [LARGE SCALE GENOMIC DNA]</scope>
    <source>
        <strain evidence="2 3">cv. SW786</strain>
    </source>
</reference>
<evidence type="ECO:0000256" key="1">
    <source>
        <dbReference type="SAM" id="MobiDB-lite"/>
    </source>
</evidence>
<dbReference type="Gramene" id="QL05p082128:mrna">
    <property type="protein sequence ID" value="QL05p082128:mrna"/>
    <property type="gene ID" value="QL05p082128"/>
</dbReference>
<reference evidence="2" key="2">
    <citation type="submission" date="2021-01" db="UniProtKB">
        <authorList>
            <consortium name="EnsemblPlants"/>
        </authorList>
    </citation>
    <scope>IDENTIFICATION</scope>
</reference>
<sequence>MDPQGSSEDPQDSSPQTSDSSDADVYPPVNMNIILLYAGKPYVQKIPTDATVGFVRVLLHERFGIPLERVELHLNRLPLPPLPLRDETNMLDVYPHLEGKHEFRMYKKIEIWIKIISSGERYRLLVNENLAVSFLYAILVSNRIDIKNKLLYFPENQPVDNSLLLWGCGIREGSELYLK</sequence>
<protein>
    <recommendedName>
        <fullName evidence="4">Ubiquitin-like domain-containing protein</fullName>
    </recommendedName>
</protein>
<evidence type="ECO:0000313" key="3">
    <source>
        <dbReference type="Proteomes" id="UP000594261"/>
    </source>
</evidence>
<feature type="region of interest" description="Disordered" evidence="1">
    <location>
        <begin position="1"/>
        <end position="25"/>
    </location>
</feature>
<evidence type="ECO:0000313" key="2">
    <source>
        <dbReference type="EnsemblPlants" id="QL05p082128:mrna"/>
    </source>
</evidence>
<dbReference type="InterPro" id="IPR029071">
    <property type="entry name" value="Ubiquitin-like_domsf"/>
</dbReference>
<name>A0A7N2LSS4_QUELO</name>